<feature type="transmembrane region" description="Helical" evidence="1">
    <location>
        <begin position="93"/>
        <end position="113"/>
    </location>
</feature>
<sequence length="137" mass="15134">MNLIEARKRVKTMGVVAAVILGIQLLILLALVTLGQSNFLGLDLWSLMDIVIGGALVIWLLVKKSRTAAVGLLVLYIIAQVMMLFAVQNPTLGFWIGRLTMVAIILTIYIRGVQGAFAYHRLKKKDIEEKGSEHVAY</sequence>
<keyword evidence="1" id="KW-0472">Membrane</keyword>
<keyword evidence="1" id="KW-1133">Transmembrane helix</keyword>
<organism evidence="2 3">
    <name type="scientific">Rossellomorea oryzaecorticis</name>
    <dbReference type="NCBI Taxonomy" id="1396505"/>
    <lineage>
        <taxon>Bacteria</taxon>
        <taxon>Bacillati</taxon>
        <taxon>Bacillota</taxon>
        <taxon>Bacilli</taxon>
        <taxon>Bacillales</taxon>
        <taxon>Bacillaceae</taxon>
        <taxon>Rossellomorea</taxon>
    </lineage>
</organism>
<keyword evidence="3" id="KW-1185">Reference proteome</keyword>
<evidence type="ECO:0000256" key="1">
    <source>
        <dbReference type="SAM" id="Phobius"/>
    </source>
</evidence>
<feature type="transmembrane region" description="Helical" evidence="1">
    <location>
        <begin position="12"/>
        <end position="32"/>
    </location>
</feature>
<evidence type="ECO:0000313" key="2">
    <source>
        <dbReference type="EMBL" id="MFL8938838.1"/>
    </source>
</evidence>
<comment type="caution">
    <text evidence="2">The sequence shown here is derived from an EMBL/GenBank/DDBJ whole genome shotgun (WGS) entry which is preliminary data.</text>
</comment>
<feature type="transmembrane region" description="Helical" evidence="1">
    <location>
        <begin position="69"/>
        <end position="87"/>
    </location>
</feature>
<name>A0ABW8VW88_9BACI</name>
<feature type="transmembrane region" description="Helical" evidence="1">
    <location>
        <begin position="44"/>
        <end position="62"/>
    </location>
</feature>
<evidence type="ECO:0000313" key="3">
    <source>
        <dbReference type="Proteomes" id="UP001628668"/>
    </source>
</evidence>
<dbReference type="EMBL" id="JBJOSA010000023">
    <property type="protein sequence ID" value="MFL8938838.1"/>
    <property type="molecule type" value="Genomic_DNA"/>
</dbReference>
<keyword evidence="1" id="KW-0812">Transmembrane</keyword>
<reference evidence="2 3" key="1">
    <citation type="submission" date="2024-12" db="EMBL/GenBank/DDBJ databases">
        <authorList>
            <person name="Li X."/>
            <person name="Zhang D."/>
        </authorList>
    </citation>
    <scope>NUCLEOTIDE SEQUENCE [LARGE SCALE GENOMIC DNA]</scope>
    <source>
        <strain evidence="2 3">JCM19602</strain>
    </source>
</reference>
<dbReference type="RefSeq" id="WP_214872727.1">
    <property type="nucleotide sequence ID" value="NZ_JBJOSA010000023.1"/>
</dbReference>
<proteinExistence type="predicted"/>
<dbReference type="Proteomes" id="UP001628668">
    <property type="component" value="Unassembled WGS sequence"/>
</dbReference>
<gene>
    <name evidence="2" type="ORF">ACKA06_18800</name>
</gene>
<protein>
    <submittedName>
        <fullName evidence="2">Uncharacterized protein</fullName>
    </submittedName>
</protein>
<accession>A0ABW8VW88</accession>